<evidence type="ECO:0000313" key="3">
    <source>
        <dbReference type="Proteomes" id="UP000187209"/>
    </source>
</evidence>
<dbReference type="AlphaFoldDB" id="A0A1R2BL61"/>
<keyword evidence="1" id="KW-0175">Coiled coil</keyword>
<name>A0A1R2BL61_9CILI</name>
<evidence type="ECO:0000313" key="2">
    <source>
        <dbReference type="EMBL" id="OMJ77553.1"/>
    </source>
</evidence>
<keyword evidence="3" id="KW-1185">Reference proteome</keyword>
<accession>A0A1R2BL61</accession>
<dbReference type="EMBL" id="MPUH01000569">
    <property type="protein sequence ID" value="OMJ77553.1"/>
    <property type="molecule type" value="Genomic_DNA"/>
</dbReference>
<sequence>MKALKLKPLISSDKNQIFVKPPERVSTARENEKSSWKNCTFCTVEELKDLLKGKRTKRKAIIKEKFEDHDQVEKLNHWRHNSSAQSPRSIAKKYTFRRKLSVTYDLSTITLISTEDFNRDNDVDKYKTPYSIINQERNKNKILKDEYAKITVKNNQIIRNTIHEMDIISSEIERLEASIKHLKENLENIHKEFTEADIKTSNEMKFLQQQKSALLQAAKNIQLKKLFKLGEAHENYLLREKLRQEKQSLTVEIARIKEKFSKMITEKEKEKETLICNKRELKKEQALLKSTLISIYMKILKQGLDLREEGLRWIIKCLWQLDEPIPLSAFPHFFDEESSQFLLSMAQYDIELADNQGRLESTRTKVKEARNQMSISKNNEELLVNVKARLRKLCNSVKASPVKRLDDFTNGGDKVYVHEGNNYVSEIVEIKKNIERINKSMHLLTENEIRRVTNNYKVSPVEVGLAHIFKALLGSRAREYMKLTQI</sequence>
<reference evidence="2 3" key="1">
    <citation type="submission" date="2016-11" db="EMBL/GenBank/DDBJ databases">
        <title>The macronuclear genome of Stentor coeruleus: a giant cell with tiny introns.</title>
        <authorList>
            <person name="Slabodnick M."/>
            <person name="Ruby J.G."/>
            <person name="Reiff S.B."/>
            <person name="Swart E.C."/>
            <person name="Gosai S."/>
            <person name="Prabakaran S."/>
            <person name="Witkowska E."/>
            <person name="Larue G.E."/>
            <person name="Fisher S."/>
            <person name="Freeman R.M."/>
            <person name="Gunawardena J."/>
            <person name="Chu W."/>
            <person name="Stover N.A."/>
            <person name="Gregory B.D."/>
            <person name="Nowacki M."/>
            <person name="Derisi J."/>
            <person name="Roy S.W."/>
            <person name="Marshall W.F."/>
            <person name="Sood P."/>
        </authorList>
    </citation>
    <scope>NUCLEOTIDE SEQUENCE [LARGE SCALE GENOMIC DNA]</scope>
    <source>
        <strain evidence="2">WM001</strain>
    </source>
</reference>
<dbReference type="OrthoDB" id="296846at2759"/>
<evidence type="ECO:0000256" key="1">
    <source>
        <dbReference type="SAM" id="Coils"/>
    </source>
</evidence>
<proteinExistence type="predicted"/>
<feature type="coiled-coil region" evidence="1">
    <location>
        <begin position="352"/>
        <end position="379"/>
    </location>
</feature>
<dbReference type="Proteomes" id="UP000187209">
    <property type="component" value="Unassembled WGS sequence"/>
</dbReference>
<comment type="caution">
    <text evidence="2">The sequence shown here is derived from an EMBL/GenBank/DDBJ whole genome shotgun (WGS) entry which is preliminary data.</text>
</comment>
<organism evidence="2 3">
    <name type="scientific">Stentor coeruleus</name>
    <dbReference type="NCBI Taxonomy" id="5963"/>
    <lineage>
        <taxon>Eukaryota</taxon>
        <taxon>Sar</taxon>
        <taxon>Alveolata</taxon>
        <taxon>Ciliophora</taxon>
        <taxon>Postciliodesmatophora</taxon>
        <taxon>Heterotrichea</taxon>
        <taxon>Heterotrichida</taxon>
        <taxon>Stentoridae</taxon>
        <taxon>Stentor</taxon>
    </lineage>
</organism>
<feature type="coiled-coil region" evidence="1">
    <location>
        <begin position="133"/>
        <end position="284"/>
    </location>
</feature>
<protein>
    <submittedName>
        <fullName evidence="2">Uncharacterized protein</fullName>
    </submittedName>
</protein>
<gene>
    <name evidence="2" type="ORF">SteCoe_22847</name>
</gene>